<dbReference type="Proteomes" id="UP000249248">
    <property type="component" value="Unassembled WGS sequence"/>
</dbReference>
<organism evidence="2 3">
    <name type="scientific">Putridiphycobacter roseus</name>
    <dbReference type="NCBI Taxonomy" id="2219161"/>
    <lineage>
        <taxon>Bacteria</taxon>
        <taxon>Pseudomonadati</taxon>
        <taxon>Bacteroidota</taxon>
        <taxon>Flavobacteriia</taxon>
        <taxon>Flavobacteriales</taxon>
        <taxon>Crocinitomicaceae</taxon>
        <taxon>Putridiphycobacter</taxon>
    </lineage>
</organism>
<name>A0A2W1NKA1_9FLAO</name>
<dbReference type="InterPro" id="IPR024775">
    <property type="entry name" value="DinB-like"/>
</dbReference>
<dbReference type="InterPro" id="IPR034660">
    <property type="entry name" value="DinB/YfiT-like"/>
</dbReference>
<evidence type="ECO:0000259" key="1">
    <source>
        <dbReference type="Pfam" id="PF12867"/>
    </source>
</evidence>
<accession>A0A2W1NKA1</accession>
<gene>
    <name evidence="2" type="ORF">DNU06_14895</name>
</gene>
<proteinExistence type="predicted"/>
<dbReference type="RefSeq" id="WP_111064291.1">
    <property type="nucleotide sequence ID" value="NZ_JBHUCU010000001.1"/>
</dbReference>
<feature type="domain" description="DinB-like" evidence="1">
    <location>
        <begin position="8"/>
        <end position="167"/>
    </location>
</feature>
<evidence type="ECO:0000313" key="2">
    <source>
        <dbReference type="EMBL" id="PZE16082.1"/>
    </source>
</evidence>
<dbReference type="OrthoDB" id="1524454at2"/>
<evidence type="ECO:0000313" key="3">
    <source>
        <dbReference type="Proteomes" id="UP000249248"/>
    </source>
</evidence>
<dbReference type="EMBL" id="QKSB01000012">
    <property type="protein sequence ID" value="PZE16082.1"/>
    <property type="molecule type" value="Genomic_DNA"/>
</dbReference>
<dbReference type="AlphaFoldDB" id="A0A2W1NKA1"/>
<dbReference type="SUPFAM" id="SSF109854">
    <property type="entry name" value="DinB/YfiT-like putative metalloenzymes"/>
    <property type="match status" value="1"/>
</dbReference>
<comment type="caution">
    <text evidence="2">The sequence shown here is derived from an EMBL/GenBank/DDBJ whole genome shotgun (WGS) entry which is preliminary data.</text>
</comment>
<protein>
    <submittedName>
        <fullName evidence="2">DinB family protein</fullName>
    </submittedName>
</protein>
<keyword evidence="3" id="KW-1185">Reference proteome</keyword>
<sequence>MDNWTEKLDKNTNDFIQHIAALNSVELNWQPNLQTWSVTQNLSHLINFNRSYFPIFNQIKAGKYQTPWLGKFGFMVRFMGKTILKSVQLDSKKKLKTFPIWEPNTEEGISSLKKFQNHQNKLKEMILEMQNFGDVVLASPSNKNIVYTLNKAIEIILAHEERHLKQIKGVISNLEEKA</sequence>
<dbReference type="Pfam" id="PF12867">
    <property type="entry name" value="DinB_2"/>
    <property type="match status" value="1"/>
</dbReference>
<dbReference type="Gene3D" id="1.20.120.450">
    <property type="entry name" value="dinb family like domain"/>
    <property type="match status" value="1"/>
</dbReference>
<reference evidence="2 3" key="1">
    <citation type="submission" date="2018-06" db="EMBL/GenBank/DDBJ databases">
        <title>The draft genome sequence of Crocinitomix sp. SM1701.</title>
        <authorList>
            <person name="Zhang X."/>
        </authorList>
    </citation>
    <scope>NUCLEOTIDE SEQUENCE [LARGE SCALE GENOMIC DNA]</scope>
    <source>
        <strain evidence="2 3">SM1701</strain>
    </source>
</reference>